<evidence type="ECO:0000313" key="3">
    <source>
        <dbReference type="Proteomes" id="UP000274271"/>
    </source>
</evidence>
<accession>A0A3P1CNM8</accession>
<proteinExistence type="predicted"/>
<feature type="chain" id="PRO_5018095498" evidence="1">
    <location>
        <begin position="23"/>
        <end position="342"/>
    </location>
</feature>
<comment type="caution">
    <text evidence="2">The sequence shown here is derived from an EMBL/GenBank/DDBJ whole genome shotgun (WGS) entry which is preliminary data.</text>
</comment>
<sequence length="342" mass="38248">MKVSGVGFLLFLSLSWNTFSQACSESVLLATPGKWTEGMKGSTSGISAADLAREKVIVGTIHKIVLQGYKPQGVDADYNGVYYRSEAARSANMFGYNLRFMPYVCRENAIEKAHETNTSLSITANQIPFGPEIYEPFIDSSPWDAGFRSMRKMPVDKGGIYYFVEETGLGFGVRGMQYTWLITYEDKLPFLYVSKKEFLEKKRAKLTAGKEQEINTIKSTYTTRPKAEQDAMLQKSVKGFEAALAKVEAYLKLPDDELTKPAVVKQDPNDFLSHLFTTPDDRFANILIKPNPGYFNKKLPLSSPQFITVVLQGDEKNPILGKAMKDMQQGLDFGKLKAMLGK</sequence>
<evidence type="ECO:0000313" key="2">
    <source>
        <dbReference type="EMBL" id="RRB14859.1"/>
    </source>
</evidence>
<dbReference type="EMBL" id="RQJP01000002">
    <property type="protein sequence ID" value="RRB14859.1"/>
    <property type="molecule type" value="Genomic_DNA"/>
</dbReference>
<keyword evidence="1" id="KW-0732">Signal</keyword>
<dbReference type="Proteomes" id="UP000274271">
    <property type="component" value="Unassembled WGS sequence"/>
</dbReference>
<dbReference type="OrthoDB" id="944930at2"/>
<name>A0A3P1CNM8_9BACT</name>
<feature type="signal peptide" evidence="1">
    <location>
        <begin position="1"/>
        <end position="22"/>
    </location>
</feature>
<organism evidence="2 3">
    <name type="scientific">Larkinella knui</name>
    <dbReference type="NCBI Taxonomy" id="2025310"/>
    <lineage>
        <taxon>Bacteria</taxon>
        <taxon>Pseudomonadati</taxon>
        <taxon>Bacteroidota</taxon>
        <taxon>Cytophagia</taxon>
        <taxon>Cytophagales</taxon>
        <taxon>Spirosomataceae</taxon>
        <taxon>Larkinella</taxon>
    </lineage>
</organism>
<dbReference type="RefSeq" id="WP_124906450.1">
    <property type="nucleotide sequence ID" value="NZ_RQJP01000002.1"/>
</dbReference>
<dbReference type="AlphaFoldDB" id="A0A3P1CNM8"/>
<reference evidence="2 3" key="1">
    <citation type="submission" date="2018-11" db="EMBL/GenBank/DDBJ databases">
        <authorList>
            <person name="Zhou Z."/>
            <person name="Wang G."/>
        </authorList>
    </citation>
    <scope>NUCLEOTIDE SEQUENCE [LARGE SCALE GENOMIC DNA]</scope>
    <source>
        <strain evidence="2 3">KCTC42998</strain>
    </source>
</reference>
<protein>
    <submittedName>
        <fullName evidence="2">Uncharacterized protein</fullName>
    </submittedName>
</protein>
<dbReference type="PROSITE" id="PS51257">
    <property type="entry name" value="PROKAR_LIPOPROTEIN"/>
    <property type="match status" value="1"/>
</dbReference>
<gene>
    <name evidence="2" type="ORF">EHT87_09840</name>
</gene>
<evidence type="ECO:0000256" key="1">
    <source>
        <dbReference type="SAM" id="SignalP"/>
    </source>
</evidence>
<keyword evidence="3" id="KW-1185">Reference proteome</keyword>